<reference evidence="3" key="1">
    <citation type="journal article" date="2019" name="Int. J. Syst. Evol. Microbiol.">
        <title>The Global Catalogue of Microorganisms (GCM) 10K type strain sequencing project: providing services to taxonomists for standard genome sequencing and annotation.</title>
        <authorList>
            <consortium name="The Broad Institute Genomics Platform"/>
            <consortium name="The Broad Institute Genome Sequencing Center for Infectious Disease"/>
            <person name="Wu L."/>
            <person name="Ma J."/>
        </authorList>
    </citation>
    <scope>NUCLEOTIDE SEQUENCE [LARGE SCALE GENOMIC DNA]</scope>
    <source>
        <strain evidence="3">JCM 17858</strain>
    </source>
</reference>
<feature type="transmembrane region" description="Helical" evidence="1">
    <location>
        <begin position="9"/>
        <end position="29"/>
    </location>
</feature>
<evidence type="ECO:0000256" key="1">
    <source>
        <dbReference type="SAM" id="Phobius"/>
    </source>
</evidence>
<protein>
    <submittedName>
        <fullName evidence="2">Uncharacterized protein</fullName>
    </submittedName>
</protein>
<keyword evidence="1" id="KW-1133">Transmembrane helix</keyword>
<organism evidence="2 3">
    <name type="scientific">Sphingobacterium thermophilum</name>
    <dbReference type="NCBI Taxonomy" id="768534"/>
    <lineage>
        <taxon>Bacteria</taxon>
        <taxon>Pseudomonadati</taxon>
        <taxon>Bacteroidota</taxon>
        <taxon>Sphingobacteriia</taxon>
        <taxon>Sphingobacteriales</taxon>
        <taxon>Sphingobacteriaceae</taxon>
        <taxon>Sphingobacterium</taxon>
    </lineage>
</organism>
<dbReference type="Proteomes" id="UP001500394">
    <property type="component" value="Unassembled WGS sequence"/>
</dbReference>
<proteinExistence type="predicted"/>
<keyword evidence="1" id="KW-0472">Membrane</keyword>
<evidence type="ECO:0000313" key="2">
    <source>
        <dbReference type="EMBL" id="GAA4518269.1"/>
    </source>
</evidence>
<comment type="caution">
    <text evidence="2">The sequence shown here is derived from an EMBL/GenBank/DDBJ whole genome shotgun (WGS) entry which is preliminary data.</text>
</comment>
<name>A0ABP8R4W5_9SPHI</name>
<dbReference type="EMBL" id="BAABGR010000029">
    <property type="protein sequence ID" value="GAA4518269.1"/>
    <property type="molecule type" value="Genomic_DNA"/>
</dbReference>
<feature type="transmembrane region" description="Helical" evidence="1">
    <location>
        <begin position="35"/>
        <end position="57"/>
    </location>
</feature>
<keyword evidence="3" id="KW-1185">Reference proteome</keyword>
<evidence type="ECO:0000313" key="3">
    <source>
        <dbReference type="Proteomes" id="UP001500394"/>
    </source>
</evidence>
<dbReference type="RefSeq" id="WP_345068043.1">
    <property type="nucleotide sequence ID" value="NZ_BAABGR010000029.1"/>
</dbReference>
<gene>
    <name evidence="2" type="ORF">GCM10023173_19860</name>
</gene>
<keyword evidence="1" id="KW-0812">Transmembrane</keyword>
<accession>A0ABP8R4W5</accession>
<sequence>MIIRRNKSLLWGQISIAAAMLLLLIALFLENHKVITLRSLPILFIFYYSIAVALYHLTTPRLSIEKGQLNLYNSVFSKKSWALSEISCKYIVGDYVFYKDDKEIARVVKTEIHKDDVKTLEEISYTLDKKKKGFQTGRMKTFLTNQL</sequence>